<dbReference type="PANTHER" id="PTHR43792">
    <property type="entry name" value="GNAT FAMILY, PUTATIVE (AFU_ORTHOLOGUE AFUA_3G00765)-RELATED-RELATED"/>
    <property type="match status" value="1"/>
</dbReference>
<reference evidence="2 3" key="1">
    <citation type="submission" date="2020-03" db="EMBL/GenBank/DDBJ databases">
        <title>Metagenomic, metatranscriptomic, and metabolomic analyses revealed the key microbes and metabolic features during the fermentation of ganjang, Korean traditional soy sauce.</title>
        <authorList>
            <person name="Chun B.H."/>
            <person name="Jeon C.O."/>
        </authorList>
    </citation>
    <scope>NUCLEOTIDE SEQUENCE [LARGE SCALE GENOMIC DNA]</scope>
    <source>
        <strain evidence="2 3">KG14</strain>
    </source>
</reference>
<dbReference type="InterPro" id="IPR051531">
    <property type="entry name" value="N-acetyltransferase"/>
</dbReference>
<feature type="domain" description="N-acetyltransferase" evidence="1">
    <location>
        <begin position="12"/>
        <end position="179"/>
    </location>
</feature>
<gene>
    <name evidence="2" type="ORF">HLV39_02180</name>
</gene>
<dbReference type="Gene3D" id="3.40.630.30">
    <property type="match status" value="1"/>
</dbReference>
<proteinExistence type="predicted"/>
<dbReference type="PANTHER" id="PTHR43792:SF1">
    <property type="entry name" value="N-ACETYLTRANSFERASE DOMAIN-CONTAINING PROTEIN"/>
    <property type="match status" value="1"/>
</dbReference>
<sequence length="185" mass="21084">MAELIEFETERLSLRQWQESDFESFASLNADPQVMEYFPEPLSAHASNEMAQKICLLIKQRGWGFWAIEVKGAESFVGFCGLHVPTVKLPFSPCVEIGWRLSSAHWGKGYASEAARGALNVAFQQLELPEIVSFTTVGNQRSRRVMERIGMKYSGQFEHPGLPENSPLRPHVLYRLRREQWGIKA</sequence>
<protein>
    <submittedName>
        <fullName evidence="2">GNAT family N-acetyltransferase</fullName>
    </submittedName>
</protein>
<organism evidence="2 3">
    <name type="scientific">Marinobacter adhaerens</name>
    <dbReference type="NCBI Taxonomy" id="1033846"/>
    <lineage>
        <taxon>Bacteria</taxon>
        <taxon>Pseudomonadati</taxon>
        <taxon>Pseudomonadota</taxon>
        <taxon>Gammaproteobacteria</taxon>
        <taxon>Pseudomonadales</taxon>
        <taxon>Marinobacteraceae</taxon>
        <taxon>Marinobacter</taxon>
    </lineage>
</organism>
<dbReference type="GO" id="GO:0016747">
    <property type="term" value="F:acyltransferase activity, transferring groups other than amino-acyl groups"/>
    <property type="evidence" value="ECO:0007669"/>
    <property type="project" value="InterPro"/>
</dbReference>
<keyword evidence="3" id="KW-1185">Reference proteome</keyword>
<dbReference type="PROSITE" id="PS51186">
    <property type="entry name" value="GNAT"/>
    <property type="match status" value="1"/>
</dbReference>
<name>A0A851HS80_9GAMM</name>
<keyword evidence="2" id="KW-0808">Transferase</keyword>
<dbReference type="Pfam" id="PF13302">
    <property type="entry name" value="Acetyltransf_3"/>
    <property type="match status" value="1"/>
</dbReference>
<dbReference type="SUPFAM" id="SSF55729">
    <property type="entry name" value="Acyl-CoA N-acyltransferases (Nat)"/>
    <property type="match status" value="1"/>
</dbReference>
<comment type="caution">
    <text evidence="2">The sequence shown here is derived from an EMBL/GenBank/DDBJ whole genome shotgun (WGS) entry which is preliminary data.</text>
</comment>
<dbReference type="Proteomes" id="UP000536442">
    <property type="component" value="Unassembled WGS sequence"/>
</dbReference>
<evidence type="ECO:0000313" key="2">
    <source>
        <dbReference type="EMBL" id="NWN90306.1"/>
    </source>
</evidence>
<evidence type="ECO:0000259" key="1">
    <source>
        <dbReference type="PROSITE" id="PS51186"/>
    </source>
</evidence>
<accession>A0A851HS80</accession>
<dbReference type="InterPro" id="IPR000182">
    <property type="entry name" value="GNAT_dom"/>
</dbReference>
<dbReference type="AlphaFoldDB" id="A0A851HS80"/>
<evidence type="ECO:0000313" key="3">
    <source>
        <dbReference type="Proteomes" id="UP000536442"/>
    </source>
</evidence>
<dbReference type="EMBL" id="JABEVQ010000001">
    <property type="protein sequence ID" value="NWN90306.1"/>
    <property type="molecule type" value="Genomic_DNA"/>
</dbReference>
<dbReference type="InterPro" id="IPR016181">
    <property type="entry name" value="Acyl_CoA_acyltransferase"/>
</dbReference>